<dbReference type="Proteomes" id="UP000041254">
    <property type="component" value="Unassembled WGS sequence"/>
</dbReference>
<gene>
    <name evidence="1" type="ORF">Vbra_10995</name>
</gene>
<evidence type="ECO:0000313" key="2">
    <source>
        <dbReference type="Proteomes" id="UP000041254"/>
    </source>
</evidence>
<name>A0A0G4EAJ4_VITBC</name>
<protein>
    <submittedName>
        <fullName evidence="1">Uncharacterized protein</fullName>
    </submittedName>
</protein>
<sequence length="316" mass="34611">MAVLSSRGGEVDLIFDDGTHDETKALTSGIVRGEMSAEKASRLIDTGADAPATVTLGGGGMQGKRSLLELAFFYLVCICSECRAVLRILAGTKEGCGNKCVNHAFPCKTHGCTNARSKDGLCKRCNARLRDKKEAGRPKHHDRSTDDFFLEANRAAVVERANQALGHAARGHELKHYANIMRREMGEANPRDIKIYQKQSAAVSMAIARSKADYRAAHKEQGIKGIIQGEKKCRECGMKVCICGEDVQQARRTEKRSIECITIDDEDPPAKAPNVGKEPSICYVYRSICCKCKTTTSRPDKCCPICLEYPCTCDAE</sequence>
<dbReference type="VEuPathDB" id="CryptoDB:Vbra_10995"/>
<evidence type="ECO:0000313" key="1">
    <source>
        <dbReference type="EMBL" id="CEL92269.1"/>
    </source>
</evidence>
<accession>A0A0G4EAJ4</accession>
<dbReference type="AlphaFoldDB" id="A0A0G4EAJ4"/>
<reference evidence="1 2" key="1">
    <citation type="submission" date="2014-11" db="EMBL/GenBank/DDBJ databases">
        <authorList>
            <person name="Zhu J."/>
            <person name="Qi W."/>
            <person name="Song R."/>
        </authorList>
    </citation>
    <scope>NUCLEOTIDE SEQUENCE [LARGE SCALE GENOMIC DNA]</scope>
</reference>
<organism evidence="1 2">
    <name type="scientific">Vitrella brassicaformis (strain CCMP3155)</name>
    <dbReference type="NCBI Taxonomy" id="1169540"/>
    <lineage>
        <taxon>Eukaryota</taxon>
        <taxon>Sar</taxon>
        <taxon>Alveolata</taxon>
        <taxon>Colpodellida</taxon>
        <taxon>Vitrellaceae</taxon>
        <taxon>Vitrella</taxon>
    </lineage>
</organism>
<dbReference type="InParanoid" id="A0A0G4EAJ4"/>
<proteinExistence type="predicted"/>
<keyword evidence="2" id="KW-1185">Reference proteome</keyword>
<dbReference type="EMBL" id="CDMY01000061">
    <property type="protein sequence ID" value="CEL92269.1"/>
    <property type="molecule type" value="Genomic_DNA"/>
</dbReference>